<sequence>MQSARHEEAYTSEQDKLRHPGGTDMPAYPGSTAAILSTLDQSVSPEAHLLLQSFILVEPVSTESWPSATVCETLLIHSKKVSDSMKATMGVKSSSHTVDVVSFNEGGCDVVVSPPCPHDFDLNQLPGKSTACYIFTTDKKLYYADKKLRLCSLVPVEPKNLADLCEFLKIDVSSHAEQGYKQLIELLDHEKLIGITSFTGHIHGMGFYKKNEPGSVMSSLESANSIAYQLLGPRHFPTCYTVRDEMSQYIGVFSKLLPGFKPNRDKPLQQQDLELSSLKCMIKKRDAEDLRQLDELFAVIREMLPLLKREVSGDSNYFYQVWEFARNTGNYYLGDESSAVHVKPKLEAFLKLNIPTITFGKLEELRGVLMKRKSAILLSKSSYVATQHQHDKEMILIDKAIEKLNQVLLDETALYLKHLHGISCTLQENWVDVAAEQTNPSSKYANIQIDDGMVASLHVSLEDVLHFRILCGQAIGLTSRYFMQDPDGHAKNLSSDGCNVDGDLAVYPLTYRFKSPGRKPLPKDFILDVNDYINFPNLTAANFRYWPTRATILDTSADTALSPVSDITKNYFTTQDNQNYQSLCDRPVFNFQKYVQLIILALTDKAMYTSCAMLHMPDDLHMLNDEGNTSAPLPLLNSSGEREDVRQKWIEFRTARALEARNLALQLAPLRKIMERHGDFILDLVLSHFRLFLRDRAYELNPKAMRILEEGIQMPAIARAFNALKTDILESTANLDMGAAVVGMRHTH</sequence>
<evidence type="ECO:0000256" key="1">
    <source>
        <dbReference type="SAM" id="MobiDB-lite"/>
    </source>
</evidence>
<dbReference type="KEGG" id="asip:AQUSIP_08900"/>
<dbReference type="EMBL" id="LR699119">
    <property type="protein sequence ID" value="VVC75600.1"/>
    <property type="molecule type" value="Genomic_DNA"/>
</dbReference>
<accession>A0A5E4PF35</accession>
<reference evidence="2 3" key="1">
    <citation type="submission" date="2019-08" db="EMBL/GenBank/DDBJ databases">
        <authorList>
            <person name="Guy L."/>
        </authorList>
    </citation>
    <scope>NUCLEOTIDE SEQUENCE [LARGE SCALE GENOMIC DNA]</scope>
    <source>
        <strain evidence="2 3">SGT-108</strain>
    </source>
</reference>
<proteinExistence type="predicted"/>
<evidence type="ECO:0000313" key="2">
    <source>
        <dbReference type="EMBL" id="VVC75600.1"/>
    </source>
</evidence>
<organism evidence="2 3">
    <name type="scientific">Aquicella siphonis</name>
    <dbReference type="NCBI Taxonomy" id="254247"/>
    <lineage>
        <taxon>Bacteria</taxon>
        <taxon>Pseudomonadati</taxon>
        <taxon>Pseudomonadota</taxon>
        <taxon>Gammaproteobacteria</taxon>
        <taxon>Legionellales</taxon>
        <taxon>Coxiellaceae</taxon>
        <taxon>Aquicella</taxon>
    </lineage>
</organism>
<dbReference type="OrthoDB" id="5653597at2"/>
<protein>
    <submittedName>
        <fullName evidence="2">Uncharacterized protein</fullName>
    </submittedName>
</protein>
<dbReference type="Proteomes" id="UP000324194">
    <property type="component" value="Chromosome 1"/>
</dbReference>
<keyword evidence="3" id="KW-1185">Reference proteome</keyword>
<evidence type="ECO:0000313" key="3">
    <source>
        <dbReference type="Proteomes" id="UP000324194"/>
    </source>
</evidence>
<dbReference type="AlphaFoldDB" id="A0A5E4PF35"/>
<feature type="region of interest" description="Disordered" evidence="1">
    <location>
        <begin position="1"/>
        <end position="25"/>
    </location>
</feature>
<feature type="compositionally biased region" description="Basic and acidic residues" evidence="1">
    <location>
        <begin position="1"/>
        <end position="18"/>
    </location>
</feature>
<dbReference type="RefSeq" id="WP_148338896.1">
    <property type="nucleotide sequence ID" value="NZ_LR699119.1"/>
</dbReference>
<gene>
    <name evidence="2" type="ORF">AQUSIP_08900</name>
</gene>
<name>A0A5E4PF35_9COXI</name>